<dbReference type="AlphaFoldDB" id="A8ZUM5"/>
<keyword evidence="3" id="KW-1185">Reference proteome</keyword>
<gene>
    <name evidence="2" type="ordered locus">Dole_0628</name>
</gene>
<keyword evidence="1" id="KW-0472">Membrane</keyword>
<dbReference type="RefSeq" id="WP_012174057.1">
    <property type="nucleotide sequence ID" value="NC_009943.1"/>
</dbReference>
<evidence type="ECO:0008006" key="4">
    <source>
        <dbReference type="Google" id="ProtNLM"/>
    </source>
</evidence>
<organism evidence="2 3">
    <name type="scientific">Desulfosudis oleivorans (strain DSM 6200 / JCM 39069 / Hxd3)</name>
    <name type="common">Desulfococcus oleovorans</name>
    <dbReference type="NCBI Taxonomy" id="96561"/>
    <lineage>
        <taxon>Bacteria</taxon>
        <taxon>Pseudomonadati</taxon>
        <taxon>Thermodesulfobacteriota</taxon>
        <taxon>Desulfobacteria</taxon>
        <taxon>Desulfobacterales</taxon>
        <taxon>Desulfosudaceae</taxon>
        <taxon>Desulfosudis</taxon>
    </lineage>
</organism>
<feature type="transmembrane region" description="Helical" evidence="1">
    <location>
        <begin position="12"/>
        <end position="33"/>
    </location>
</feature>
<reference evidence="2 3" key="1">
    <citation type="submission" date="2007-10" db="EMBL/GenBank/DDBJ databases">
        <title>Complete sequence of Desulfococcus oleovorans Hxd3.</title>
        <authorList>
            <consortium name="US DOE Joint Genome Institute"/>
            <person name="Copeland A."/>
            <person name="Lucas S."/>
            <person name="Lapidus A."/>
            <person name="Barry K."/>
            <person name="Glavina del Rio T."/>
            <person name="Dalin E."/>
            <person name="Tice H."/>
            <person name="Pitluck S."/>
            <person name="Kiss H."/>
            <person name="Brettin T."/>
            <person name="Bruce D."/>
            <person name="Detter J.C."/>
            <person name="Han C."/>
            <person name="Schmutz J."/>
            <person name="Larimer F."/>
            <person name="Land M."/>
            <person name="Hauser L."/>
            <person name="Kyrpides N."/>
            <person name="Kim E."/>
            <person name="Wawrik B."/>
            <person name="Richardson P."/>
        </authorList>
    </citation>
    <scope>NUCLEOTIDE SEQUENCE [LARGE SCALE GENOMIC DNA]</scope>
    <source>
        <strain evidence="3">DSM 6200 / JCM 39069 / Hxd3</strain>
    </source>
</reference>
<dbReference type="HOGENOM" id="CLU_137927_6_0_7"/>
<name>A8ZUM5_DESOH</name>
<evidence type="ECO:0000313" key="2">
    <source>
        <dbReference type="EMBL" id="ABW66438.1"/>
    </source>
</evidence>
<dbReference type="eggNOG" id="COG5336">
    <property type="taxonomic scope" value="Bacteria"/>
</dbReference>
<keyword evidence="1" id="KW-1133">Transmembrane helix</keyword>
<dbReference type="Proteomes" id="UP000008561">
    <property type="component" value="Chromosome"/>
</dbReference>
<dbReference type="Pfam" id="PF09527">
    <property type="entry name" value="ATPase_gene1"/>
    <property type="match status" value="1"/>
</dbReference>
<proteinExistence type="predicted"/>
<dbReference type="KEGG" id="dol:Dole_0628"/>
<evidence type="ECO:0000256" key="1">
    <source>
        <dbReference type="SAM" id="Phobius"/>
    </source>
</evidence>
<keyword evidence="1" id="KW-0812">Transmembrane</keyword>
<dbReference type="OrthoDB" id="15401at2"/>
<evidence type="ECO:0000313" key="3">
    <source>
        <dbReference type="Proteomes" id="UP000008561"/>
    </source>
</evidence>
<dbReference type="EMBL" id="CP000859">
    <property type="protein sequence ID" value="ABW66438.1"/>
    <property type="molecule type" value="Genomic_DNA"/>
</dbReference>
<protein>
    <recommendedName>
        <fullName evidence="4">AtpZ/AtpI family protein</fullName>
    </recommendedName>
</protein>
<dbReference type="InterPro" id="IPR032820">
    <property type="entry name" value="ATPase_put"/>
</dbReference>
<sequence>MKEDTRRSLRELAYYSSLGLSIVLAIFIGLFVGVWLDSKFGTQPVWTFVFLGLGIAAGFRNIFHAMRKLQKADKADKGE</sequence>
<dbReference type="STRING" id="96561.Dole_0628"/>
<feature type="transmembrane region" description="Helical" evidence="1">
    <location>
        <begin position="45"/>
        <end position="63"/>
    </location>
</feature>
<accession>A8ZUM5</accession>